<gene>
    <name evidence="1" type="ORF">IE53DRAFT_129792</name>
</gene>
<dbReference type="EMBL" id="KZ819715">
    <property type="protein sequence ID" value="PWN53652.1"/>
    <property type="molecule type" value="Genomic_DNA"/>
</dbReference>
<proteinExistence type="predicted"/>
<keyword evidence="2" id="KW-1185">Reference proteome</keyword>
<sequence>MRGSIQAPHGSRTSGGGKAQSVTMTAQDQDQAQASGPIEGGVAYQYAAVQQITENRENIEYQLTMREQPKHSRMCGVGEKADRRPIDPAPIVQLRVITHDRPLKTEVLVANSGTAPSEPGSKNTLRTSTKGFAGQVGIRRGVPVTTASGEGWEDKAWYLENPYYFMYAMLCDAETDEELHLLQDGKTRYTSGSCVSCLYHLKDIDGSHQGFFVFPDLSIRVEGRFRLKLCLFETIGHSVHHCKSIYSAPFNVFTAKRFPGMEESTRLSKSFADQGLKVRVRKNPRSRRRGSKRKEGHDRNPLVGTGPSSAPGYVPGPVSRRSPPQPSPPTHGAAIIEREFDRGSEFYQGRREAPRASPYARSLSPLRSSNAARYETTEARAAVHGSSRLSPPRSDHYGYWQPGPPGRGAVREIVQERHPPHYEGRGPAPAVPPLDRGRFERPSPMEVKRVISPPAAPQLSSHGYDPYGRGGQPLAPSRAGGEVHSGPPSGRILPDPYSGEAPASFRKGIPHSPAPYEHSGWDPRPDPRDVDRDRARSYLPSLRDVRVMASLDLPNADRRPSSASLLSEGPTLSGPRSAPARPMSSQAREYPSSSRAGLDEWADQRRPGSIGSSRYEFSVSGASYPPPNPVSTGRHSPHLIHRRRPEFEQEQHAGYPSPNETANLSFHVREKGVGGGGKKFKRLKKKPGFPTALISLELSEGRPVLALLHCSLPCKELFDGMVSLRGSA</sequence>
<evidence type="ECO:0000313" key="1">
    <source>
        <dbReference type="EMBL" id="PWN53652.1"/>
    </source>
</evidence>
<dbReference type="Proteomes" id="UP000245626">
    <property type="component" value="Unassembled WGS sequence"/>
</dbReference>
<organism evidence="1 2">
    <name type="scientific">Violaceomyces palustris</name>
    <dbReference type="NCBI Taxonomy" id="1673888"/>
    <lineage>
        <taxon>Eukaryota</taxon>
        <taxon>Fungi</taxon>
        <taxon>Dikarya</taxon>
        <taxon>Basidiomycota</taxon>
        <taxon>Ustilaginomycotina</taxon>
        <taxon>Ustilaginomycetes</taxon>
        <taxon>Violaceomycetales</taxon>
        <taxon>Violaceomycetaceae</taxon>
        <taxon>Violaceomyces</taxon>
    </lineage>
</organism>
<reference evidence="1 2" key="1">
    <citation type="journal article" date="2018" name="Mol. Biol. Evol.">
        <title>Broad Genomic Sampling Reveals a Smut Pathogenic Ancestry of the Fungal Clade Ustilaginomycotina.</title>
        <authorList>
            <person name="Kijpornyongpan T."/>
            <person name="Mondo S.J."/>
            <person name="Barry K."/>
            <person name="Sandor L."/>
            <person name="Lee J."/>
            <person name="Lipzen A."/>
            <person name="Pangilinan J."/>
            <person name="LaButti K."/>
            <person name="Hainaut M."/>
            <person name="Henrissat B."/>
            <person name="Grigoriev I.V."/>
            <person name="Spatafora J.W."/>
            <person name="Aime M.C."/>
        </authorList>
    </citation>
    <scope>NUCLEOTIDE SEQUENCE [LARGE SCALE GENOMIC DNA]</scope>
    <source>
        <strain evidence="1 2">SA 807</strain>
    </source>
</reference>
<name>A0ACD0P6N5_9BASI</name>
<accession>A0ACD0P6N5</accession>
<evidence type="ECO:0000313" key="2">
    <source>
        <dbReference type="Proteomes" id="UP000245626"/>
    </source>
</evidence>
<protein>
    <submittedName>
        <fullName evidence="1">Uncharacterized protein</fullName>
    </submittedName>
</protein>